<protein>
    <recommendedName>
        <fullName evidence="1">ATP-grasp domain-containing protein</fullName>
    </recommendedName>
</protein>
<dbReference type="Pfam" id="PF18299">
    <property type="entry name" value="R2K_2"/>
    <property type="match status" value="1"/>
</dbReference>
<dbReference type="EMBL" id="KY523104">
    <property type="protein sequence ID" value="QKU35013.1"/>
    <property type="molecule type" value="Genomic_DNA"/>
</dbReference>
<dbReference type="GeneID" id="80518430"/>
<reference evidence="2" key="2">
    <citation type="journal article" date="2018" name="Nat. Commun.">
        <title>Tailed giant Tupanvirus possesses the most complete translational apparatus of the known virosphere.</title>
        <authorList>
            <person name="Abrahao J."/>
            <person name="Silva L."/>
            <person name="Silva L.S."/>
            <person name="Khalil J.Y.B."/>
            <person name="Rodrigues R."/>
            <person name="Arantes T."/>
            <person name="Assis F."/>
            <person name="Boratto P."/>
            <person name="Andrade M."/>
            <person name="Kroon E.G."/>
            <person name="Ribeiro B."/>
            <person name="Bergier I."/>
            <person name="Seligmann H."/>
            <person name="Ghigo E."/>
            <person name="Colson P."/>
            <person name="Levasseur A."/>
            <person name="Kroemer G."/>
            <person name="Raoult D."/>
            <person name="La Scola B."/>
        </authorList>
    </citation>
    <scope>NUCLEOTIDE SEQUENCE [LARGE SCALE GENOMIC DNA]</scope>
    <source>
        <strain evidence="2">Soda lake</strain>
    </source>
</reference>
<sequence>MNILIEDEWNAYDIIEYCKNKNIDYHVMPHEEISKLHNIEFFEGPFFCSTDIIQKYLKKRNLASKIPDTYPGTFDKYFKRNIRKIKYSDLKREPLPFFIKSINNDKKISGTKVMNRTDENDIWIINNVVPLPDMEVYISDIVNFVVEYRLLIGNRKIYGIGYQQGNKNISVDKVFLDEVINLCGYDFYCIDIGYLENIKEWAIVEVNPPFSLDDYDIPLNNYMEYAIDFWKSLE</sequence>
<reference evidence="2" key="1">
    <citation type="submission" date="2017-01" db="EMBL/GenBank/DDBJ databases">
        <authorList>
            <person name="Assis F.L."/>
            <person name="Abrahao J.S."/>
            <person name="Silva L."/>
            <person name="Khalil J.B."/>
            <person name="Rodrigues R."/>
            <person name="Silva L.S."/>
            <person name="Arantes T."/>
            <person name="Boratto P."/>
            <person name="Andrade M."/>
            <person name="Kroon E.G."/>
            <person name="Ribeiro B."/>
            <person name="Bergier I."/>
            <person name="Seligmann H."/>
            <person name="Ghigo E."/>
            <person name="Colson P."/>
            <person name="Levasseur A."/>
            <person name="Raoult D."/>
            <person name="Scola B.L."/>
        </authorList>
    </citation>
    <scope>NUCLEOTIDE SEQUENCE</scope>
    <source>
        <strain evidence="2">Soda lake</strain>
    </source>
</reference>
<name>A0A6N1NU82_9VIRU</name>
<dbReference type="InterPro" id="IPR041261">
    <property type="entry name" value="R2K_2"/>
</dbReference>
<accession>A0A6N1NU82</accession>
<proteinExistence type="predicted"/>
<organism evidence="2">
    <name type="scientific">Tupanvirus soda lake</name>
    <dbReference type="NCBI Taxonomy" id="2126985"/>
    <lineage>
        <taxon>Viruses</taxon>
        <taxon>Varidnaviria</taxon>
        <taxon>Bamfordvirae</taxon>
        <taxon>Nucleocytoviricota</taxon>
        <taxon>Megaviricetes</taxon>
        <taxon>Imitervirales</taxon>
        <taxon>Mimiviridae</taxon>
        <taxon>Megamimivirinae</taxon>
        <taxon>Tupanvirus</taxon>
        <taxon>Tupanvirus salinum</taxon>
    </lineage>
</organism>
<dbReference type="RefSeq" id="YP_010781666.1">
    <property type="nucleotide sequence ID" value="NC_075039.1"/>
</dbReference>
<evidence type="ECO:0000313" key="2">
    <source>
        <dbReference type="EMBL" id="QKU35013.1"/>
    </source>
</evidence>
<dbReference type="KEGG" id="vg:80518430"/>
<evidence type="ECO:0000259" key="1">
    <source>
        <dbReference type="Pfam" id="PF18299"/>
    </source>
</evidence>
<feature type="domain" description="ATP-grasp" evidence="1">
    <location>
        <begin position="77"/>
        <end position="224"/>
    </location>
</feature>